<dbReference type="Proteomes" id="UP000192591">
    <property type="component" value="Unassembled WGS sequence"/>
</dbReference>
<dbReference type="AlphaFoldDB" id="A0A1V9ACV8"/>
<accession>A0A1V9ACV8</accession>
<feature type="compositionally biased region" description="Acidic residues" evidence="10">
    <location>
        <begin position="90"/>
        <end position="104"/>
    </location>
</feature>
<keyword evidence="6" id="KW-0653">Protein transport</keyword>
<keyword evidence="7" id="KW-1133">Transmembrane helix</keyword>
<comment type="subcellular location">
    <subcellularLocation>
        <location evidence="1">Cell membrane</location>
        <topology evidence="1">Single-pass membrane protein</topology>
    </subcellularLocation>
</comment>
<organism evidence="11 12">
    <name type="scientific">Saccharomonospora piscinae</name>
    <dbReference type="NCBI Taxonomy" id="687388"/>
    <lineage>
        <taxon>Bacteria</taxon>
        <taxon>Bacillati</taxon>
        <taxon>Actinomycetota</taxon>
        <taxon>Actinomycetes</taxon>
        <taxon>Pseudonocardiales</taxon>
        <taxon>Pseudonocardiaceae</taxon>
        <taxon>Saccharomonospora</taxon>
    </lineage>
</organism>
<dbReference type="GO" id="GO:0005886">
    <property type="term" value="C:plasma membrane"/>
    <property type="evidence" value="ECO:0007669"/>
    <property type="project" value="UniProtKB-SubCell"/>
</dbReference>
<dbReference type="PANTHER" id="PTHR33909">
    <property type="entry name" value="SEC TRANSLOCON ACCESSORY COMPLEX SUBUNIT YAJC"/>
    <property type="match status" value="1"/>
</dbReference>
<reference evidence="11 12" key="1">
    <citation type="submission" date="2017-02" db="EMBL/GenBank/DDBJ databases">
        <title>Draft genome of Saccharomonospora sp. 154.</title>
        <authorList>
            <person name="Alonso-Carmona G.S."/>
            <person name="De La Haba R."/>
            <person name="Vera-Gargallo B."/>
            <person name="Sandoval-Trujillo A.H."/>
            <person name="Ramirez-Duran N."/>
            <person name="Ventosa A."/>
        </authorList>
    </citation>
    <scope>NUCLEOTIDE SEQUENCE [LARGE SCALE GENOMIC DNA]</scope>
    <source>
        <strain evidence="11 12">LRS4.154</strain>
    </source>
</reference>
<evidence type="ECO:0000256" key="6">
    <source>
        <dbReference type="ARBA" id="ARBA00022927"/>
    </source>
</evidence>
<dbReference type="STRING" id="1962155.B1813_02345"/>
<dbReference type="RefSeq" id="WP_081190338.1">
    <property type="nucleotide sequence ID" value="NZ_MWIH01000002.1"/>
</dbReference>
<evidence type="ECO:0000256" key="7">
    <source>
        <dbReference type="ARBA" id="ARBA00022989"/>
    </source>
</evidence>
<keyword evidence="9" id="KW-0472">Membrane</keyword>
<feature type="compositionally biased region" description="Low complexity" evidence="10">
    <location>
        <begin position="114"/>
        <end position="130"/>
    </location>
</feature>
<dbReference type="EMBL" id="MWIH01000002">
    <property type="protein sequence ID" value="OQO94930.1"/>
    <property type="molecule type" value="Genomic_DNA"/>
</dbReference>
<evidence type="ECO:0000256" key="9">
    <source>
        <dbReference type="ARBA" id="ARBA00023136"/>
    </source>
</evidence>
<keyword evidence="8" id="KW-0811">Translocation</keyword>
<keyword evidence="4" id="KW-1003">Cell membrane</keyword>
<evidence type="ECO:0000256" key="4">
    <source>
        <dbReference type="ARBA" id="ARBA00022475"/>
    </source>
</evidence>
<evidence type="ECO:0000256" key="2">
    <source>
        <dbReference type="ARBA" id="ARBA00006742"/>
    </source>
</evidence>
<evidence type="ECO:0000256" key="3">
    <source>
        <dbReference type="ARBA" id="ARBA00022448"/>
    </source>
</evidence>
<dbReference type="SMART" id="SM01323">
    <property type="entry name" value="YajC"/>
    <property type="match status" value="1"/>
</dbReference>
<evidence type="ECO:0000256" key="10">
    <source>
        <dbReference type="SAM" id="MobiDB-lite"/>
    </source>
</evidence>
<sequence>MDGLILPLLLMLVVALPLILSTRKQKRLMAEQQEMQNALSEGDRVMTTSGLYATVADASDDTTIDLEIAEGVVTTWLRQGVRERIVPTTEADEADEVNADEAGDIAEPVETAQDDTTAKATASADDATGAQVAAPLEHGKK</sequence>
<evidence type="ECO:0000256" key="1">
    <source>
        <dbReference type="ARBA" id="ARBA00004162"/>
    </source>
</evidence>
<keyword evidence="12" id="KW-1185">Reference proteome</keyword>
<name>A0A1V9ACV8_SACPI</name>
<evidence type="ECO:0000313" key="12">
    <source>
        <dbReference type="Proteomes" id="UP000192591"/>
    </source>
</evidence>
<comment type="caution">
    <text evidence="11">The sequence shown here is derived from an EMBL/GenBank/DDBJ whole genome shotgun (WGS) entry which is preliminary data.</text>
</comment>
<dbReference type="Pfam" id="PF02699">
    <property type="entry name" value="YajC"/>
    <property type="match status" value="1"/>
</dbReference>
<dbReference type="InterPro" id="IPR003849">
    <property type="entry name" value="Preprotein_translocase_YajC"/>
</dbReference>
<dbReference type="NCBIfam" id="TIGR00739">
    <property type="entry name" value="yajC"/>
    <property type="match status" value="1"/>
</dbReference>
<evidence type="ECO:0000313" key="11">
    <source>
        <dbReference type="EMBL" id="OQO94930.1"/>
    </source>
</evidence>
<evidence type="ECO:0000256" key="5">
    <source>
        <dbReference type="ARBA" id="ARBA00022692"/>
    </source>
</evidence>
<evidence type="ECO:0000256" key="8">
    <source>
        <dbReference type="ARBA" id="ARBA00023010"/>
    </source>
</evidence>
<keyword evidence="5" id="KW-0812">Transmembrane</keyword>
<keyword evidence="3" id="KW-0813">Transport</keyword>
<gene>
    <name evidence="11" type="ORF">B1813_02345</name>
</gene>
<dbReference type="PANTHER" id="PTHR33909:SF1">
    <property type="entry name" value="SEC TRANSLOCON ACCESSORY COMPLEX SUBUNIT YAJC"/>
    <property type="match status" value="1"/>
</dbReference>
<comment type="similarity">
    <text evidence="2">Belongs to the YajC family.</text>
</comment>
<feature type="region of interest" description="Disordered" evidence="10">
    <location>
        <begin position="86"/>
        <end position="141"/>
    </location>
</feature>
<proteinExistence type="inferred from homology"/>
<protein>
    <submittedName>
        <fullName evidence="11">Preprotein translocase subunit YajC</fullName>
    </submittedName>
</protein>
<dbReference type="GO" id="GO:0015031">
    <property type="term" value="P:protein transport"/>
    <property type="evidence" value="ECO:0007669"/>
    <property type="project" value="UniProtKB-KW"/>
</dbReference>